<feature type="region of interest" description="Disordered" evidence="1">
    <location>
        <begin position="24"/>
        <end position="44"/>
    </location>
</feature>
<comment type="caution">
    <text evidence="3">The sequence shown here is derived from an EMBL/GenBank/DDBJ whole genome shotgun (WGS) entry which is preliminary data.</text>
</comment>
<dbReference type="InterPro" id="IPR024520">
    <property type="entry name" value="DUF3558"/>
</dbReference>
<dbReference type="PROSITE" id="PS51257">
    <property type="entry name" value="PROKAR_LIPOPROTEIN"/>
    <property type="match status" value="1"/>
</dbReference>
<evidence type="ECO:0000256" key="2">
    <source>
        <dbReference type="SAM" id="SignalP"/>
    </source>
</evidence>
<sequence length="193" mass="18782">MRAAALTTVIAAAALVVTACTSNQTGQASSPSGGQTAAPSTSTAGTVTNGLTGLNACSLLTDAEAQQAVPGAGTHQDMGAIGGSGVSSCGWTKPATNDSAAQSFGITVRPAQGIKDIVVSPGGQLSNTTTTTGRQAVLLKNNEGKGSCAASIAVGSGRVDINDATNGANATTDAACAIVSKIDDYVEKRLPAS</sequence>
<organism evidence="3 4">
    <name type="scientific">Amycolatopsis pigmentata</name>
    <dbReference type="NCBI Taxonomy" id="450801"/>
    <lineage>
        <taxon>Bacteria</taxon>
        <taxon>Bacillati</taxon>
        <taxon>Actinomycetota</taxon>
        <taxon>Actinomycetes</taxon>
        <taxon>Pseudonocardiales</taxon>
        <taxon>Pseudonocardiaceae</taxon>
        <taxon>Amycolatopsis</taxon>
    </lineage>
</organism>
<keyword evidence="4" id="KW-1185">Reference proteome</keyword>
<dbReference type="Proteomes" id="UP001597417">
    <property type="component" value="Unassembled WGS sequence"/>
</dbReference>
<dbReference type="EMBL" id="JBHUKR010000025">
    <property type="protein sequence ID" value="MFD2422149.1"/>
    <property type="molecule type" value="Genomic_DNA"/>
</dbReference>
<evidence type="ECO:0000313" key="3">
    <source>
        <dbReference type="EMBL" id="MFD2422149.1"/>
    </source>
</evidence>
<accession>A0ABW5G5I2</accession>
<name>A0ABW5G5I2_9PSEU</name>
<dbReference type="RefSeq" id="WP_378271101.1">
    <property type="nucleotide sequence ID" value="NZ_JBHUKR010000025.1"/>
</dbReference>
<gene>
    <name evidence="3" type="ORF">ACFSXZ_38050</name>
</gene>
<feature type="signal peptide" evidence="2">
    <location>
        <begin position="1"/>
        <end position="19"/>
    </location>
</feature>
<keyword evidence="2" id="KW-0732">Signal</keyword>
<evidence type="ECO:0000256" key="1">
    <source>
        <dbReference type="SAM" id="MobiDB-lite"/>
    </source>
</evidence>
<proteinExistence type="predicted"/>
<evidence type="ECO:0000313" key="4">
    <source>
        <dbReference type="Proteomes" id="UP001597417"/>
    </source>
</evidence>
<protein>
    <submittedName>
        <fullName evidence="3">DUF3558 family protein</fullName>
    </submittedName>
</protein>
<dbReference type="Pfam" id="PF12079">
    <property type="entry name" value="DUF3558"/>
    <property type="match status" value="1"/>
</dbReference>
<feature type="chain" id="PRO_5046715657" evidence="2">
    <location>
        <begin position="20"/>
        <end position="193"/>
    </location>
</feature>
<reference evidence="4" key="1">
    <citation type="journal article" date="2019" name="Int. J. Syst. Evol. Microbiol.">
        <title>The Global Catalogue of Microorganisms (GCM) 10K type strain sequencing project: providing services to taxonomists for standard genome sequencing and annotation.</title>
        <authorList>
            <consortium name="The Broad Institute Genomics Platform"/>
            <consortium name="The Broad Institute Genome Sequencing Center for Infectious Disease"/>
            <person name="Wu L."/>
            <person name="Ma J."/>
        </authorList>
    </citation>
    <scope>NUCLEOTIDE SEQUENCE [LARGE SCALE GENOMIC DNA]</scope>
    <source>
        <strain evidence="4">CGMCC 4.7645</strain>
    </source>
</reference>